<gene>
    <name evidence="8" type="ORF">LEP48_14590</name>
</gene>
<dbReference type="Proteomes" id="UP001319870">
    <property type="component" value="Unassembled WGS sequence"/>
</dbReference>
<organism evidence="8 9">
    <name type="scientific">Isoptericola luteus</name>
    <dbReference type="NCBI Taxonomy" id="2879484"/>
    <lineage>
        <taxon>Bacteria</taxon>
        <taxon>Bacillati</taxon>
        <taxon>Actinomycetota</taxon>
        <taxon>Actinomycetes</taxon>
        <taxon>Micrococcales</taxon>
        <taxon>Promicromonosporaceae</taxon>
        <taxon>Isoptericola</taxon>
    </lineage>
</organism>
<keyword evidence="4 6" id="KW-1133">Transmembrane helix</keyword>
<evidence type="ECO:0000259" key="7">
    <source>
        <dbReference type="Pfam" id="PF04024"/>
    </source>
</evidence>
<sequence length="81" mass="8792">MSTPTSTPYAQPAGTTRRTLFRPTYGRMLGGVCAGLADYLGWSRGLVRVLTVASILIPGPQVLAYVILWILMPDEAKARRA</sequence>
<evidence type="ECO:0000256" key="3">
    <source>
        <dbReference type="ARBA" id="ARBA00022692"/>
    </source>
</evidence>
<feature type="domain" description="Phage shock protein PspC N-terminal" evidence="7">
    <location>
        <begin position="18"/>
        <end position="75"/>
    </location>
</feature>
<name>A0ABS7ZLN0_9MICO</name>
<evidence type="ECO:0000256" key="5">
    <source>
        <dbReference type="ARBA" id="ARBA00023136"/>
    </source>
</evidence>
<protein>
    <submittedName>
        <fullName evidence="8">PspC domain-containing protein</fullName>
    </submittedName>
</protein>
<dbReference type="InterPro" id="IPR052027">
    <property type="entry name" value="PspC"/>
</dbReference>
<keyword evidence="9" id="KW-1185">Reference proteome</keyword>
<feature type="transmembrane region" description="Helical" evidence="6">
    <location>
        <begin position="49"/>
        <end position="71"/>
    </location>
</feature>
<evidence type="ECO:0000256" key="2">
    <source>
        <dbReference type="ARBA" id="ARBA00022475"/>
    </source>
</evidence>
<dbReference type="PANTHER" id="PTHR33885">
    <property type="entry name" value="PHAGE SHOCK PROTEIN C"/>
    <property type="match status" value="1"/>
</dbReference>
<evidence type="ECO:0000313" key="8">
    <source>
        <dbReference type="EMBL" id="MCA5894564.1"/>
    </source>
</evidence>
<comment type="subcellular location">
    <subcellularLocation>
        <location evidence="1">Cell membrane</location>
        <topology evidence="1">Single-pass membrane protein</topology>
    </subcellularLocation>
</comment>
<evidence type="ECO:0000313" key="9">
    <source>
        <dbReference type="Proteomes" id="UP001319870"/>
    </source>
</evidence>
<keyword evidence="3 6" id="KW-0812">Transmembrane</keyword>
<dbReference type="RefSeq" id="WP_225566342.1">
    <property type="nucleotide sequence ID" value="NZ_JAIXCQ010000011.1"/>
</dbReference>
<keyword evidence="2" id="KW-1003">Cell membrane</keyword>
<proteinExistence type="predicted"/>
<reference evidence="8 9" key="1">
    <citation type="submission" date="2021-09" db="EMBL/GenBank/DDBJ databases">
        <title>Isoptericola luteus sp. nov., a novel bacterium isolated from Harbin, the capital city of Heilongjiang province.</title>
        <authorList>
            <person name="Li J."/>
        </authorList>
    </citation>
    <scope>NUCLEOTIDE SEQUENCE [LARGE SCALE GENOMIC DNA]</scope>
    <source>
        <strain evidence="8 9">NEAU-Y5</strain>
    </source>
</reference>
<comment type="caution">
    <text evidence="8">The sequence shown here is derived from an EMBL/GenBank/DDBJ whole genome shotgun (WGS) entry which is preliminary data.</text>
</comment>
<dbReference type="EMBL" id="JAIXCQ010000011">
    <property type="protein sequence ID" value="MCA5894564.1"/>
    <property type="molecule type" value="Genomic_DNA"/>
</dbReference>
<dbReference type="InterPro" id="IPR007168">
    <property type="entry name" value="Phageshock_PspC_N"/>
</dbReference>
<dbReference type="PANTHER" id="PTHR33885:SF3">
    <property type="entry name" value="PHAGE SHOCK PROTEIN C"/>
    <property type="match status" value="1"/>
</dbReference>
<accession>A0ABS7ZLN0</accession>
<evidence type="ECO:0000256" key="6">
    <source>
        <dbReference type="SAM" id="Phobius"/>
    </source>
</evidence>
<dbReference type="Pfam" id="PF04024">
    <property type="entry name" value="PspC"/>
    <property type="match status" value="1"/>
</dbReference>
<evidence type="ECO:0000256" key="4">
    <source>
        <dbReference type="ARBA" id="ARBA00022989"/>
    </source>
</evidence>
<keyword evidence="5 6" id="KW-0472">Membrane</keyword>
<evidence type="ECO:0000256" key="1">
    <source>
        <dbReference type="ARBA" id="ARBA00004162"/>
    </source>
</evidence>